<sequence length="331" mass="37154">MIIPHRNFEVARAQLRRYVSKHRPGRIIVLIGVGGVGKTTMRWNVMRELYGRPECWGLGCIPTIEVMALLAEKAYFNSKGWAEDSFDQLFTPDISWLIRGATPSPETVKVREAIALSSAIWKDVSRNLTETQCWIKFKNVARDRALNLYSLEHASALCINHKDTSPAHHIINLMSVMESAGSMALLTTIQTGTALWAGRSEIRRRMDVVWAAPYNVSDREEMRCYLSLLRTIGSRYEFRPRDLLGRLAPEIAAATAAVCGEITNLLDRAESNALDADRSQITAADIETAYYNAKDLGTLWADVESFWAAKHADKRDAVAARADKIWPTEEA</sequence>
<dbReference type="OrthoDB" id="5955476at2"/>
<name>A0A4R6Z6M8_9GAMM</name>
<dbReference type="AlphaFoldDB" id="A0A4R6Z6M8"/>
<evidence type="ECO:0000313" key="1">
    <source>
        <dbReference type="EMBL" id="TDR47354.1"/>
    </source>
</evidence>
<dbReference type="SUPFAM" id="SSF52540">
    <property type="entry name" value="P-loop containing nucleoside triphosphate hydrolases"/>
    <property type="match status" value="1"/>
</dbReference>
<dbReference type="RefSeq" id="WP_133817088.1">
    <property type="nucleotide sequence ID" value="NZ_SNZH01000002.1"/>
</dbReference>
<proteinExistence type="predicted"/>
<evidence type="ECO:0008006" key="3">
    <source>
        <dbReference type="Google" id="ProtNLM"/>
    </source>
</evidence>
<reference evidence="1 2" key="1">
    <citation type="submission" date="2019-03" db="EMBL/GenBank/DDBJ databases">
        <title>Genomic Encyclopedia of Type Strains, Phase IV (KMG-IV): sequencing the most valuable type-strain genomes for metagenomic binning, comparative biology and taxonomic classification.</title>
        <authorList>
            <person name="Goeker M."/>
        </authorList>
    </citation>
    <scope>NUCLEOTIDE SEQUENCE [LARGE SCALE GENOMIC DNA]</scope>
    <source>
        <strain evidence="1 2">DSM 21667</strain>
    </source>
</reference>
<dbReference type="EMBL" id="SNZH01000002">
    <property type="protein sequence ID" value="TDR47354.1"/>
    <property type="molecule type" value="Genomic_DNA"/>
</dbReference>
<evidence type="ECO:0000313" key="2">
    <source>
        <dbReference type="Proteomes" id="UP000295293"/>
    </source>
</evidence>
<dbReference type="InterPro" id="IPR027417">
    <property type="entry name" value="P-loop_NTPase"/>
</dbReference>
<keyword evidence="2" id="KW-1185">Reference proteome</keyword>
<gene>
    <name evidence="1" type="ORF">DFR29_10213</name>
</gene>
<accession>A0A4R6Z6M8</accession>
<organism evidence="1 2">
    <name type="scientific">Tahibacter aquaticus</name>
    <dbReference type="NCBI Taxonomy" id="520092"/>
    <lineage>
        <taxon>Bacteria</taxon>
        <taxon>Pseudomonadati</taxon>
        <taxon>Pseudomonadota</taxon>
        <taxon>Gammaproteobacteria</taxon>
        <taxon>Lysobacterales</taxon>
        <taxon>Rhodanobacteraceae</taxon>
        <taxon>Tahibacter</taxon>
    </lineage>
</organism>
<comment type="caution">
    <text evidence="1">The sequence shown here is derived from an EMBL/GenBank/DDBJ whole genome shotgun (WGS) entry which is preliminary data.</text>
</comment>
<dbReference type="Proteomes" id="UP000295293">
    <property type="component" value="Unassembled WGS sequence"/>
</dbReference>
<protein>
    <recommendedName>
        <fullName evidence="3">AAA domain-containing protein</fullName>
    </recommendedName>
</protein>